<name>A0ACC1YNQ1_MELAZ</name>
<dbReference type="EMBL" id="CM051395">
    <property type="protein sequence ID" value="KAJ4724774.1"/>
    <property type="molecule type" value="Genomic_DNA"/>
</dbReference>
<evidence type="ECO:0000313" key="2">
    <source>
        <dbReference type="Proteomes" id="UP001164539"/>
    </source>
</evidence>
<keyword evidence="2" id="KW-1185">Reference proteome</keyword>
<comment type="caution">
    <text evidence="1">The sequence shown here is derived from an EMBL/GenBank/DDBJ whole genome shotgun (WGS) entry which is preliminary data.</text>
</comment>
<reference evidence="1 2" key="1">
    <citation type="journal article" date="2023" name="Science">
        <title>Complex scaffold remodeling in plant triterpene biosynthesis.</title>
        <authorList>
            <person name="De La Pena R."/>
            <person name="Hodgson H."/>
            <person name="Liu J.C."/>
            <person name="Stephenson M.J."/>
            <person name="Martin A.C."/>
            <person name="Owen C."/>
            <person name="Harkess A."/>
            <person name="Leebens-Mack J."/>
            <person name="Jimenez L.E."/>
            <person name="Osbourn A."/>
            <person name="Sattely E.S."/>
        </authorList>
    </citation>
    <scope>NUCLEOTIDE SEQUENCE [LARGE SCALE GENOMIC DNA]</scope>
    <source>
        <strain evidence="2">cv. JPN11</strain>
        <tissue evidence="1">Leaf</tissue>
    </source>
</reference>
<dbReference type="Proteomes" id="UP001164539">
    <property type="component" value="Chromosome 2"/>
</dbReference>
<organism evidence="1 2">
    <name type="scientific">Melia azedarach</name>
    <name type="common">Chinaberry tree</name>
    <dbReference type="NCBI Taxonomy" id="155640"/>
    <lineage>
        <taxon>Eukaryota</taxon>
        <taxon>Viridiplantae</taxon>
        <taxon>Streptophyta</taxon>
        <taxon>Embryophyta</taxon>
        <taxon>Tracheophyta</taxon>
        <taxon>Spermatophyta</taxon>
        <taxon>Magnoliopsida</taxon>
        <taxon>eudicotyledons</taxon>
        <taxon>Gunneridae</taxon>
        <taxon>Pentapetalae</taxon>
        <taxon>rosids</taxon>
        <taxon>malvids</taxon>
        <taxon>Sapindales</taxon>
        <taxon>Meliaceae</taxon>
        <taxon>Melia</taxon>
    </lineage>
</organism>
<accession>A0ACC1YNQ1</accession>
<sequence length="66" mass="7136">MKKAVTSRGHSKEKAKAPRSTAAKPTCTDQVPEQHNHEQNMGYHADTTSTTSPQISAQDVDGNESL</sequence>
<protein>
    <submittedName>
        <fullName evidence="1">Uncharacterized protein</fullName>
    </submittedName>
</protein>
<proteinExistence type="predicted"/>
<gene>
    <name evidence="1" type="ORF">OWV82_003720</name>
</gene>
<evidence type="ECO:0000313" key="1">
    <source>
        <dbReference type="EMBL" id="KAJ4724774.1"/>
    </source>
</evidence>